<name>A0A5B7EHU1_PORTR</name>
<proteinExistence type="predicted"/>
<evidence type="ECO:0000256" key="1">
    <source>
        <dbReference type="SAM" id="MobiDB-lite"/>
    </source>
</evidence>
<evidence type="ECO:0000313" key="2">
    <source>
        <dbReference type="EMBL" id="MPC33712.1"/>
    </source>
</evidence>
<comment type="caution">
    <text evidence="2">The sequence shown here is derived from an EMBL/GenBank/DDBJ whole genome shotgun (WGS) entry which is preliminary data.</text>
</comment>
<dbReference type="AlphaFoldDB" id="A0A5B7EHU1"/>
<sequence length="62" mass="6021">MGAKELKTLIHGSGVVAAGSRPDGVTGTCPASRPSPPLQASALPSPLLSLGPVAFADGADQP</sequence>
<evidence type="ECO:0000313" key="3">
    <source>
        <dbReference type="Proteomes" id="UP000324222"/>
    </source>
</evidence>
<dbReference type="Proteomes" id="UP000324222">
    <property type="component" value="Unassembled WGS sequence"/>
</dbReference>
<organism evidence="2 3">
    <name type="scientific">Portunus trituberculatus</name>
    <name type="common">Swimming crab</name>
    <name type="synonym">Neptunus trituberculatus</name>
    <dbReference type="NCBI Taxonomy" id="210409"/>
    <lineage>
        <taxon>Eukaryota</taxon>
        <taxon>Metazoa</taxon>
        <taxon>Ecdysozoa</taxon>
        <taxon>Arthropoda</taxon>
        <taxon>Crustacea</taxon>
        <taxon>Multicrustacea</taxon>
        <taxon>Malacostraca</taxon>
        <taxon>Eumalacostraca</taxon>
        <taxon>Eucarida</taxon>
        <taxon>Decapoda</taxon>
        <taxon>Pleocyemata</taxon>
        <taxon>Brachyura</taxon>
        <taxon>Eubrachyura</taxon>
        <taxon>Portunoidea</taxon>
        <taxon>Portunidae</taxon>
        <taxon>Portuninae</taxon>
        <taxon>Portunus</taxon>
    </lineage>
</organism>
<dbReference type="EMBL" id="VSRR010002888">
    <property type="protein sequence ID" value="MPC33712.1"/>
    <property type="molecule type" value="Genomic_DNA"/>
</dbReference>
<protein>
    <submittedName>
        <fullName evidence="2">Uncharacterized protein</fullName>
    </submittedName>
</protein>
<reference evidence="2 3" key="1">
    <citation type="submission" date="2019-05" db="EMBL/GenBank/DDBJ databases">
        <title>Another draft genome of Portunus trituberculatus and its Hox gene families provides insights of decapod evolution.</title>
        <authorList>
            <person name="Jeong J.-H."/>
            <person name="Song I."/>
            <person name="Kim S."/>
            <person name="Choi T."/>
            <person name="Kim D."/>
            <person name="Ryu S."/>
            <person name="Kim W."/>
        </authorList>
    </citation>
    <scope>NUCLEOTIDE SEQUENCE [LARGE SCALE GENOMIC DNA]</scope>
    <source>
        <tissue evidence="2">Muscle</tissue>
    </source>
</reference>
<accession>A0A5B7EHU1</accession>
<feature type="region of interest" description="Disordered" evidence="1">
    <location>
        <begin position="20"/>
        <end position="44"/>
    </location>
</feature>
<gene>
    <name evidence="2" type="ORF">E2C01_027071</name>
</gene>
<keyword evidence="3" id="KW-1185">Reference proteome</keyword>